<proteinExistence type="predicted"/>
<accession>A0A645G0F2</accession>
<organism evidence="1">
    <name type="scientific">bioreactor metagenome</name>
    <dbReference type="NCBI Taxonomy" id="1076179"/>
    <lineage>
        <taxon>unclassified sequences</taxon>
        <taxon>metagenomes</taxon>
        <taxon>ecological metagenomes</taxon>
    </lineage>
</organism>
<sequence>MLLDEVNQAKNSWRCIEFIYENPTPFKLNLDNGAEEQIRVKKAFFLISAEATLDFGIDMIYGEDEYTSRLENIKTEDKIMISLLRIVEQELP</sequence>
<dbReference type="EMBL" id="VSSQ01064821">
    <property type="protein sequence ID" value="MPN17643.1"/>
    <property type="molecule type" value="Genomic_DNA"/>
</dbReference>
<evidence type="ECO:0000313" key="1">
    <source>
        <dbReference type="EMBL" id="MPN17643.1"/>
    </source>
</evidence>
<reference evidence="1" key="1">
    <citation type="submission" date="2019-08" db="EMBL/GenBank/DDBJ databases">
        <authorList>
            <person name="Kucharzyk K."/>
            <person name="Murdoch R.W."/>
            <person name="Higgins S."/>
            <person name="Loffler F."/>
        </authorList>
    </citation>
    <scope>NUCLEOTIDE SEQUENCE</scope>
</reference>
<comment type="caution">
    <text evidence="1">The sequence shown here is derived from an EMBL/GenBank/DDBJ whole genome shotgun (WGS) entry which is preliminary data.</text>
</comment>
<name>A0A645G0F2_9ZZZZ</name>
<protein>
    <submittedName>
        <fullName evidence="1">Uncharacterized protein</fullName>
    </submittedName>
</protein>
<gene>
    <name evidence="1" type="ORF">SDC9_164998</name>
</gene>
<dbReference type="AlphaFoldDB" id="A0A645G0F2"/>